<feature type="transmembrane region" description="Helical" evidence="6">
    <location>
        <begin position="30"/>
        <end position="51"/>
    </location>
</feature>
<dbReference type="Proteomes" id="UP000326641">
    <property type="component" value="Unassembled WGS sequence"/>
</dbReference>
<keyword evidence="2 6" id="KW-0812">Transmembrane</keyword>
<feature type="region of interest" description="Disordered" evidence="5">
    <location>
        <begin position="1"/>
        <end position="25"/>
    </location>
</feature>
<keyword evidence="4 6" id="KW-0472">Membrane</keyword>
<dbReference type="PANTHER" id="PTHR30168">
    <property type="entry name" value="PUTATIVE MEMBRANE PROTEIN YPFJ"/>
    <property type="match status" value="1"/>
</dbReference>
<name>A0A564WHN6_9PROT</name>
<evidence type="ECO:0000313" key="8">
    <source>
        <dbReference type="Proteomes" id="UP000326641"/>
    </source>
</evidence>
<evidence type="ECO:0000313" key="7">
    <source>
        <dbReference type="EMBL" id="VUX47619.1"/>
    </source>
</evidence>
<feature type="compositionally biased region" description="Basic and acidic residues" evidence="5">
    <location>
        <begin position="1"/>
        <end position="17"/>
    </location>
</feature>
<dbReference type="Pfam" id="PF04228">
    <property type="entry name" value="Zn_peptidase"/>
    <property type="match status" value="1"/>
</dbReference>
<evidence type="ECO:0000256" key="4">
    <source>
        <dbReference type="ARBA" id="ARBA00023136"/>
    </source>
</evidence>
<dbReference type="InterPro" id="IPR007343">
    <property type="entry name" value="Uncharacterised_pept_Zn_put"/>
</dbReference>
<dbReference type="GO" id="GO:0016020">
    <property type="term" value="C:membrane"/>
    <property type="evidence" value="ECO:0007669"/>
    <property type="project" value="UniProtKB-SubCell"/>
</dbReference>
<evidence type="ECO:0000256" key="2">
    <source>
        <dbReference type="ARBA" id="ARBA00022692"/>
    </source>
</evidence>
<evidence type="ECO:0000256" key="1">
    <source>
        <dbReference type="ARBA" id="ARBA00004167"/>
    </source>
</evidence>
<protein>
    <recommendedName>
        <fullName evidence="9">Flagellar biosynthesis protein FlgM</fullName>
    </recommendedName>
</protein>
<dbReference type="PANTHER" id="PTHR30168:SF0">
    <property type="entry name" value="INNER MEMBRANE PROTEIN"/>
    <property type="match status" value="1"/>
</dbReference>
<organism evidence="7 8">
    <name type="scientific">Candidatus Defluviicoccus seviourii</name>
    <dbReference type="NCBI Taxonomy" id="2565273"/>
    <lineage>
        <taxon>Bacteria</taxon>
        <taxon>Pseudomonadati</taxon>
        <taxon>Pseudomonadota</taxon>
        <taxon>Alphaproteobacteria</taxon>
        <taxon>Rhodospirillales</taxon>
        <taxon>Rhodospirillaceae</taxon>
        <taxon>Defluviicoccus</taxon>
    </lineage>
</organism>
<comment type="caution">
    <text evidence="7">The sequence shown here is derived from an EMBL/GenBank/DDBJ whole genome shotgun (WGS) entry which is preliminary data.</text>
</comment>
<accession>A0A564WHN6</accession>
<keyword evidence="3 6" id="KW-1133">Transmembrane helix</keyword>
<evidence type="ECO:0008006" key="9">
    <source>
        <dbReference type="Google" id="ProtNLM"/>
    </source>
</evidence>
<proteinExistence type="predicted"/>
<dbReference type="AlphaFoldDB" id="A0A564WHN6"/>
<evidence type="ECO:0000256" key="5">
    <source>
        <dbReference type="SAM" id="MobiDB-lite"/>
    </source>
</evidence>
<evidence type="ECO:0000256" key="6">
    <source>
        <dbReference type="SAM" id="Phobius"/>
    </source>
</evidence>
<sequence>MRWQGRRESGNVEDRRGSGMGSRLPIGGRGGIMGGGIGAIILVVLALIFGFDPSFLLQMGGGPTSYEQPQTVPGAGAMPGQIDAGGSDDLKRFVAVVLAETEDTWNQIFTASNKQYQEPQLVLFNGAVDSACGYASAAVGPFYCPGDQRVYLDLAFFREMEQRFGAQGDFAKAYVIAHEVGHHVQTLLGISPRVEAMQRQVSKVEANQLLVRLELQADCFAGVWAHRTHARTQILEQGDIEEALNAANAIGDDRMQRRAQGYVVPDSFTHGSSEQRVRWFRRGLEAGKPGACDTFAAAQL</sequence>
<evidence type="ECO:0000256" key="3">
    <source>
        <dbReference type="ARBA" id="ARBA00022989"/>
    </source>
</evidence>
<keyword evidence="8" id="KW-1185">Reference proteome</keyword>
<comment type="subcellular location">
    <subcellularLocation>
        <location evidence="1">Membrane</location>
        <topology evidence="1">Single-pass membrane protein</topology>
    </subcellularLocation>
</comment>
<reference evidence="7" key="1">
    <citation type="submission" date="2018-11" db="EMBL/GenBank/DDBJ databases">
        <authorList>
            <person name="Onetto C."/>
        </authorList>
    </citation>
    <scope>NUCLEOTIDE SEQUENCE [LARGE SCALE GENOMIC DNA]</scope>
</reference>
<gene>
    <name evidence="7" type="primary">ypfJ</name>
    <name evidence="7" type="ORF">DF3PA_60098</name>
</gene>
<dbReference type="EMBL" id="UXAT02000051">
    <property type="protein sequence ID" value="VUX47619.1"/>
    <property type="molecule type" value="Genomic_DNA"/>
</dbReference>